<evidence type="ECO:0000313" key="2">
    <source>
        <dbReference type="EMBL" id="AKE51497.1"/>
    </source>
</evidence>
<name>A0A0F6TPH7_9GAMM</name>
<accession>A0A0F6TPH7</accession>
<dbReference type="SUPFAM" id="SSF81606">
    <property type="entry name" value="PP2C-like"/>
    <property type="match status" value="1"/>
</dbReference>
<dbReference type="EMBL" id="CP010975">
    <property type="protein sequence ID" value="AKE51497.1"/>
    <property type="molecule type" value="Genomic_DNA"/>
</dbReference>
<reference evidence="2 3" key="1">
    <citation type="submission" date="2015-02" db="EMBL/GenBank/DDBJ databases">
        <title>Complete genome sequence of Kangiella geojedonensis strain YCS-5T.</title>
        <authorList>
            <person name="Kim K.M."/>
        </authorList>
    </citation>
    <scope>NUCLEOTIDE SEQUENCE [LARGE SCALE GENOMIC DNA]</scope>
    <source>
        <strain evidence="2 3">YCS-5</strain>
    </source>
</reference>
<dbReference type="STRING" id="914150.TQ33_0515"/>
<gene>
    <name evidence="2" type="ORF">TQ33_0515</name>
</gene>
<dbReference type="Proteomes" id="UP000034071">
    <property type="component" value="Chromosome"/>
</dbReference>
<dbReference type="RefSeq" id="WP_046560684.1">
    <property type="nucleotide sequence ID" value="NZ_CP010975.1"/>
</dbReference>
<feature type="domain" description="PPM-type phosphatase" evidence="1">
    <location>
        <begin position="10"/>
        <end position="239"/>
    </location>
</feature>
<evidence type="ECO:0000313" key="3">
    <source>
        <dbReference type="Proteomes" id="UP000034071"/>
    </source>
</evidence>
<dbReference type="GO" id="GO:0004722">
    <property type="term" value="F:protein serine/threonine phosphatase activity"/>
    <property type="evidence" value="ECO:0007669"/>
    <property type="project" value="InterPro"/>
</dbReference>
<protein>
    <submittedName>
        <fullName evidence="2">Protein serine/threonine phosphatase</fullName>
    </submittedName>
</protein>
<dbReference type="KEGG" id="kge:TQ33_0515"/>
<keyword evidence="3" id="KW-1185">Reference proteome</keyword>
<dbReference type="InterPro" id="IPR036457">
    <property type="entry name" value="PPM-type-like_dom_sf"/>
</dbReference>
<dbReference type="SMART" id="SM00331">
    <property type="entry name" value="PP2C_SIG"/>
    <property type="match status" value="1"/>
</dbReference>
<organism evidence="2 3">
    <name type="scientific">Kangiella geojedonensis</name>
    <dbReference type="NCBI Taxonomy" id="914150"/>
    <lineage>
        <taxon>Bacteria</taxon>
        <taxon>Pseudomonadati</taxon>
        <taxon>Pseudomonadota</taxon>
        <taxon>Gammaproteobacteria</taxon>
        <taxon>Kangiellales</taxon>
        <taxon>Kangiellaceae</taxon>
        <taxon>Kangiella</taxon>
    </lineage>
</organism>
<dbReference type="InterPro" id="IPR001932">
    <property type="entry name" value="PPM-type_phosphatase-like_dom"/>
</dbReference>
<dbReference type="PROSITE" id="PS51746">
    <property type="entry name" value="PPM_2"/>
    <property type="match status" value="1"/>
</dbReference>
<dbReference type="OrthoDB" id="9801841at2"/>
<dbReference type="CDD" id="cd00143">
    <property type="entry name" value="PP2Cc"/>
    <property type="match status" value="1"/>
</dbReference>
<dbReference type="PANTHER" id="PTHR47992">
    <property type="entry name" value="PROTEIN PHOSPHATASE"/>
    <property type="match status" value="1"/>
</dbReference>
<dbReference type="AlphaFoldDB" id="A0A0F6TPH7"/>
<evidence type="ECO:0000259" key="1">
    <source>
        <dbReference type="PROSITE" id="PS51746"/>
    </source>
</evidence>
<proteinExistence type="predicted"/>
<dbReference type="SMART" id="SM00332">
    <property type="entry name" value="PP2Cc"/>
    <property type="match status" value="1"/>
</dbReference>
<dbReference type="InterPro" id="IPR015655">
    <property type="entry name" value="PP2C"/>
</dbReference>
<sequence length="263" mass="29408">MSEQNNKRLESAMLSHKGVSRENNDDKVYGSSELGLWLLSDGVGGLKQGEQASLYTVKEIRKSIANGSNLFNAVHSAHSVIKAYNRHEEEERGATVVAVHSKGDSYDIAWVGDSRAYLWNEVTGELSQLTEDHTLVQKLLNAGLLEQSQVKHHPKRHVITQCLGIENDHQLDIGFLTREWDYGEHLLLASDGLYDELSRTELIGALRMQRDNQAKVEYMVSLACKNGGSDNVSVILVSSPIKKARKKKKKSFIEQIKELLKIG</sequence>
<dbReference type="Pfam" id="PF13672">
    <property type="entry name" value="PP2C_2"/>
    <property type="match status" value="1"/>
</dbReference>
<dbReference type="HOGENOM" id="CLU_034545_3_2_6"/>
<dbReference type="Gene3D" id="3.60.40.10">
    <property type="entry name" value="PPM-type phosphatase domain"/>
    <property type="match status" value="1"/>
</dbReference>